<dbReference type="OrthoDB" id="3518533at2759"/>
<keyword evidence="3" id="KW-0862">Zinc</keyword>
<feature type="chain" id="PRO_5003395631" description="MYND-type domain-containing protein" evidence="5">
    <location>
        <begin position="17"/>
        <end position="422"/>
    </location>
</feature>
<keyword evidence="2 4" id="KW-0863">Zinc-finger</keyword>
<dbReference type="Gene3D" id="6.10.140.2220">
    <property type="match status" value="1"/>
</dbReference>
<dbReference type="InParanoid" id="F9XGA5"/>
<dbReference type="AlphaFoldDB" id="F9XGA5"/>
<evidence type="ECO:0000313" key="7">
    <source>
        <dbReference type="EMBL" id="EGP85756.1"/>
    </source>
</evidence>
<gene>
    <name evidence="7" type="ORF">MYCGRDRAFT_110262</name>
</gene>
<evidence type="ECO:0000256" key="4">
    <source>
        <dbReference type="PROSITE-ProRule" id="PRU00134"/>
    </source>
</evidence>
<dbReference type="RefSeq" id="XP_003850780.1">
    <property type="nucleotide sequence ID" value="XM_003850732.1"/>
</dbReference>
<accession>F9XGA5</accession>
<evidence type="ECO:0000256" key="5">
    <source>
        <dbReference type="SAM" id="SignalP"/>
    </source>
</evidence>
<dbReference type="PROSITE" id="PS01360">
    <property type="entry name" value="ZF_MYND_1"/>
    <property type="match status" value="1"/>
</dbReference>
<dbReference type="EMBL" id="CM001202">
    <property type="protein sequence ID" value="EGP85756.1"/>
    <property type="molecule type" value="Genomic_DNA"/>
</dbReference>
<protein>
    <recommendedName>
        <fullName evidence="6">MYND-type domain-containing protein</fullName>
    </recommendedName>
</protein>
<dbReference type="eggNOG" id="ENOG502SSN8">
    <property type="taxonomic scope" value="Eukaryota"/>
</dbReference>
<dbReference type="Pfam" id="PF25484">
    <property type="entry name" value="DUF7907"/>
    <property type="match status" value="1"/>
</dbReference>
<feature type="signal peptide" evidence="5">
    <location>
        <begin position="1"/>
        <end position="16"/>
    </location>
</feature>
<evidence type="ECO:0000256" key="2">
    <source>
        <dbReference type="ARBA" id="ARBA00022771"/>
    </source>
</evidence>
<dbReference type="GeneID" id="13397806"/>
<evidence type="ECO:0000256" key="3">
    <source>
        <dbReference type="ARBA" id="ARBA00022833"/>
    </source>
</evidence>
<name>F9XGA5_ZYMTI</name>
<dbReference type="InterPro" id="IPR057229">
    <property type="entry name" value="DUF7907"/>
</dbReference>
<dbReference type="Proteomes" id="UP000008062">
    <property type="component" value="Chromosome 7"/>
</dbReference>
<evidence type="ECO:0000256" key="1">
    <source>
        <dbReference type="ARBA" id="ARBA00022723"/>
    </source>
</evidence>
<keyword evidence="1" id="KW-0479">Metal-binding</keyword>
<dbReference type="GO" id="GO:0008270">
    <property type="term" value="F:zinc ion binding"/>
    <property type="evidence" value="ECO:0007669"/>
    <property type="project" value="UniProtKB-KW"/>
</dbReference>
<organism evidence="7 8">
    <name type="scientific">Zymoseptoria tritici (strain CBS 115943 / IPO323)</name>
    <name type="common">Speckled leaf blotch fungus</name>
    <name type="synonym">Septoria tritici</name>
    <dbReference type="NCBI Taxonomy" id="336722"/>
    <lineage>
        <taxon>Eukaryota</taxon>
        <taxon>Fungi</taxon>
        <taxon>Dikarya</taxon>
        <taxon>Ascomycota</taxon>
        <taxon>Pezizomycotina</taxon>
        <taxon>Dothideomycetes</taxon>
        <taxon>Dothideomycetidae</taxon>
        <taxon>Mycosphaerellales</taxon>
        <taxon>Mycosphaerellaceae</taxon>
        <taxon>Zymoseptoria</taxon>
    </lineage>
</organism>
<evidence type="ECO:0000259" key="6">
    <source>
        <dbReference type="PROSITE" id="PS50865"/>
    </source>
</evidence>
<keyword evidence="8" id="KW-1185">Reference proteome</keyword>
<dbReference type="HOGENOM" id="CLU_650866_0_0_1"/>
<dbReference type="KEGG" id="ztr:MYCGRDRAFT_110262"/>
<sequence>MKAILLLLAIASIVTAALNTTQAYHLKTELKSVGYGKSQYDNLWISSYHTGAGLSDVVFSDVEGPSSRIGYLGPTNLTANGQQFYNALFDFGNDFPWGLSMAENTNFYAAWQPVRVNAGVSGTQPSVSGFFINETGLQWTTALNAPGTFNDEFGGWIVCDWWHGYPQLFFRIKYYTTPAPASCADVYLKPVSSPKCSQCDKPASSLKRCAKCKSTSYCDRACQTAHWKVHKKICAKLAGSGGDEGPSTGAEVPQRSDSKPFTAIYHNNFLHDRSEEETFKILIDTLRMRQEDMYSFHGDTMPGTIYDGSSTSIPAFRQFIRKAQAVEGFLPPWWTDAKLEQCIRFSKDEGGFSLAGAQEKSDIQETWKDTQMPMKVRMLGERVYGTAPGGRKGDEMLATMVGLECRSAGPQFSTMMDMAGLR</sequence>
<evidence type="ECO:0000313" key="8">
    <source>
        <dbReference type="Proteomes" id="UP000008062"/>
    </source>
</evidence>
<dbReference type="InterPro" id="IPR002893">
    <property type="entry name" value="Znf_MYND"/>
</dbReference>
<dbReference type="Pfam" id="PF01753">
    <property type="entry name" value="zf-MYND"/>
    <property type="match status" value="1"/>
</dbReference>
<dbReference type="PROSITE" id="PS50865">
    <property type="entry name" value="ZF_MYND_2"/>
    <property type="match status" value="1"/>
</dbReference>
<dbReference type="SUPFAM" id="SSF144232">
    <property type="entry name" value="HIT/MYND zinc finger-like"/>
    <property type="match status" value="1"/>
</dbReference>
<proteinExistence type="predicted"/>
<feature type="domain" description="MYND-type" evidence="6">
    <location>
        <begin position="196"/>
        <end position="234"/>
    </location>
</feature>
<keyword evidence="5" id="KW-0732">Signal</keyword>
<reference evidence="7 8" key="1">
    <citation type="journal article" date="2011" name="PLoS Genet.">
        <title>Finished genome of the fungal wheat pathogen Mycosphaerella graminicola reveals dispensome structure, chromosome plasticity, and stealth pathogenesis.</title>
        <authorList>
            <person name="Goodwin S.B."/>
            <person name="Ben M'barek S."/>
            <person name="Dhillon B."/>
            <person name="Wittenberg A.H.J."/>
            <person name="Crane C.F."/>
            <person name="Hane J.K."/>
            <person name="Foster A.J."/>
            <person name="Van der Lee T.A.J."/>
            <person name="Grimwood J."/>
            <person name="Aerts A."/>
            <person name="Antoniw J."/>
            <person name="Bailey A."/>
            <person name="Bluhm B."/>
            <person name="Bowler J."/>
            <person name="Bristow J."/>
            <person name="van der Burgt A."/>
            <person name="Canto-Canche B."/>
            <person name="Churchill A.C.L."/>
            <person name="Conde-Ferraez L."/>
            <person name="Cools H.J."/>
            <person name="Coutinho P.M."/>
            <person name="Csukai M."/>
            <person name="Dehal P."/>
            <person name="De Wit P."/>
            <person name="Donzelli B."/>
            <person name="van de Geest H.C."/>
            <person name="van Ham R.C.H.J."/>
            <person name="Hammond-Kosack K.E."/>
            <person name="Henrissat B."/>
            <person name="Kilian A."/>
            <person name="Kobayashi A.K."/>
            <person name="Koopmann E."/>
            <person name="Kourmpetis Y."/>
            <person name="Kuzniar A."/>
            <person name="Lindquist E."/>
            <person name="Lombard V."/>
            <person name="Maliepaard C."/>
            <person name="Martins N."/>
            <person name="Mehrabi R."/>
            <person name="Nap J.P.H."/>
            <person name="Ponomarenko A."/>
            <person name="Rudd J.J."/>
            <person name="Salamov A."/>
            <person name="Schmutz J."/>
            <person name="Schouten H.J."/>
            <person name="Shapiro H."/>
            <person name="Stergiopoulos I."/>
            <person name="Torriani S.F.F."/>
            <person name="Tu H."/>
            <person name="de Vries R.P."/>
            <person name="Waalwijk C."/>
            <person name="Ware S.B."/>
            <person name="Wiebenga A."/>
            <person name="Zwiers L.-H."/>
            <person name="Oliver R.P."/>
            <person name="Grigoriev I.V."/>
            <person name="Kema G.H.J."/>
        </authorList>
    </citation>
    <scope>NUCLEOTIDE SEQUENCE [LARGE SCALE GENOMIC DNA]</scope>
    <source>
        <strain evidence="8">CBS 115943 / IPO323</strain>
    </source>
</reference>